<reference evidence="6" key="1">
    <citation type="submission" date="2022-11" db="UniProtKB">
        <authorList>
            <consortium name="WormBaseParasite"/>
        </authorList>
    </citation>
    <scope>IDENTIFICATION</scope>
</reference>
<dbReference type="FunFam" id="1.10.510.10:FF:000571">
    <property type="entry name" value="Maternal embryonic leucine zipper kinase"/>
    <property type="match status" value="1"/>
</dbReference>
<dbReference type="InterPro" id="IPR008266">
    <property type="entry name" value="Tyr_kinase_AS"/>
</dbReference>
<protein>
    <submittedName>
        <fullName evidence="6">Protein kinase domain-containing protein</fullName>
    </submittedName>
</protein>
<evidence type="ECO:0000256" key="2">
    <source>
        <dbReference type="ARBA" id="ARBA00022741"/>
    </source>
</evidence>
<dbReference type="InterPro" id="IPR000719">
    <property type="entry name" value="Prot_kinase_dom"/>
</dbReference>
<dbReference type="InterPro" id="IPR020635">
    <property type="entry name" value="Tyr_kinase_cat_dom"/>
</dbReference>
<dbReference type="GO" id="GO:0004713">
    <property type="term" value="F:protein tyrosine kinase activity"/>
    <property type="evidence" value="ECO:0007669"/>
    <property type="project" value="InterPro"/>
</dbReference>
<organism evidence="5 6">
    <name type="scientific">Acrobeloides nanus</name>
    <dbReference type="NCBI Taxonomy" id="290746"/>
    <lineage>
        <taxon>Eukaryota</taxon>
        <taxon>Metazoa</taxon>
        <taxon>Ecdysozoa</taxon>
        <taxon>Nematoda</taxon>
        <taxon>Chromadorea</taxon>
        <taxon>Rhabditida</taxon>
        <taxon>Tylenchina</taxon>
        <taxon>Cephalobomorpha</taxon>
        <taxon>Cephaloboidea</taxon>
        <taxon>Cephalobidae</taxon>
        <taxon>Acrobeloides</taxon>
    </lineage>
</organism>
<dbReference type="Gene3D" id="3.30.200.20">
    <property type="entry name" value="Phosphorylase Kinase, domain 1"/>
    <property type="match status" value="1"/>
</dbReference>
<dbReference type="AlphaFoldDB" id="A0A914DF59"/>
<name>A0A914DF59_9BILA</name>
<evidence type="ECO:0000313" key="6">
    <source>
        <dbReference type="WBParaSite" id="ACRNAN_scaffold2333.g32553.t1"/>
    </source>
</evidence>
<dbReference type="Proteomes" id="UP000887540">
    <property type="component" value="Unplaced"/>
</dbReference>
<keyword evidence="5" id="KW-1185">Reference proteome</keyword>
<dbReference type="PROSITE" id="PS00109">
    <property type="entry name" value="PROTEIN_KINASE_TYR"/>
    <property type="match status" value="1"/>
</dbReference>
<proteinExistence type="predicted"/>
<evidence type="ECO:0000313" key="5">
    <source>
        <dbReference type="Proteomes" id="UP000887540"/>
    </source>
</evidence>
<dbReference type="Pfam" id="PF00069">
    <property type="entry name" value="Pkinase"/>
    <property type="match status" value="1"/>
</dbReference>
<dbReference type="PANTHER" id="PTHR24347">
    <property type="entry name" value="SERINE/THREONINE-PROTEIN KINASE"/>
    <property type="match status" value="1"/>
</dbReference>
<dbReference type="SMART" id="SM00219">
    <property type="entry name" value="TyrKc"/>
    <property type="match status" value="1"/>
</dbReference>
<sequence length="442" mass="50242">MRSQQDWRIIDTEETALLSHHYQIADIIEKGPICTVYRAIHRNTSKTYTIKSIDVRKYNLAAGLSEKDIHKEVEICASLTHPFLCQLRDVIEGPNVVHMIFDYVEGSDICFEVVKRAGSGFVYSEAVASHYIRQLIEALQYMHSKNIVHRDIRPHNLLLSSKDNNASLKLRGSSIAIRLDTPDQKCPPGRVGIPHFMAPEVVANQDYDFQADMWSVGVLMYLLLSGKLPFTGSKEHVYECITEGKYSLHGSPWCYLSDAAKDLLTRLLTVDPKARFTAEQCLKHIWLADKTVPSRKHLNETVENIRQYNQRRKLKSNIIATVNNARWNKFPVYSFLSADSMPGGDACDSDCTQRGPEVSTSEDMVGVESVLSSLDQMAVLFDRSLVMDAATDDELQKALNDREFHEILLTNETLFEHIFSLLLPYKEIEPKLFGGWGRMDLE</sequence>
<evidence type="ECO:0000259" key="4">
    <source>
        <dbReference type="PROSITE" id="PS50011"/>
    </source>
</evidence>
<evidence type="ECO:0000256" key="1">
    <source>
        <dbReference type="ARBA" id="ARBA00001946"/>
    </source>
</evidence>
<dbReference type="InterPro" id="IPR011009">
    <property type="entry name" value="Kinase-like_dom_sf"/>
</dbReference>
<dbReference type="WBParaSite" id="ACRNAN_scaffold2333.g32553.t1">
    <property type="protein sequence ID" value="ACRNAN_scaffold2333.g32553.t1"/>
    <property type="gene ID" value="ACRNAN_scaffold2333.g32553"/>
</dbReference>
<dbReference type="GO" id="GO:0005524">
    <property type="term" value="F:ATP binding"/>
    <property type="evidence" value="ECO:0007669"/>
    <property type="project" value="UniProtKB-KW"/>
</dbReference>
<evidence type="ECO:0000256" key="3">
    <source>
        <dbReference type="ARBA" id="ARBA00022840"/>
    </source>
</evidence>
<keyword evidence="2" id="KW-0547">Nucleotide-binding</keyword>
<comment type="cofactor">
    <cofactor evidence="1">
        <name>Mg(2+)</name>
        <dbReference type="ChEBI" id="CHEBI:18420"/>
    </cofactor>
</comment>
<dbReference type="Gene3D" id="1.10.510.10">
    <property type="entry name" value="Transferase(Phosphotransferase) domain 1"/>
    <property type="match status" value="1"/>
</dbReference>
<dbReference type="SUPFAM" id="SSF56112">
    <property type="entry name" value="Protein kinase-like (PK-like)"/>
    <property type="match status" value="1"/>
</dbReference>
<dbReference type="PROSITE" id="PS50011">
    <property type="entry name" value="PROTEIN_KINASE_DOM"/>
    <property type="match status" value="1"/>
</dbReference>
<dbReference type="Gene3D" id="6.10.140.620">
    <property type="match status" value="1"/>
</dbReference>
<keyword evidence="3" id="KW-0067">ATP-binding</keyword>
<accession>A0A914DF59</accession>
<feature type="domain" description="Protein kinase" evidence="4">
    <location>
        <begin position="22"/>
        <end position="287"/>
    </location>
</feature>